<proteinExistence type="predicted"/>
<feature type="region of interest" description="Disordered" evidence="1">
    <location>
        <begin position="99"/>
        <end position="137"/>
    </location>
</feature>
<keyword evidence="3" id="KW-1185">Reference proteome</keyword>
<feature type="region of interest" description="Disordered" evidence="1">
    <location>
        <begin position="1"/>
        <end position="39"/>
    </location>
</feature>
<protein>
    <submittedName>
        <fullName evidence="2">Uncharacterized protein</fullName>
    </submittedName>
</protein>
<reference evidence="2 3" key="1">
    <citation type="journal article" date="2019" name="Nat. Ecol. Evol.">
        <title>Megaphylogeny resolves global patterns of mushroom evolution.</title>
        <authorList>
            <person name="Varga T."/>
            <person name="Krizsan K."/>
            <person name="Foldi C."/>
            <person name="Dima B."/>
            <person name="Sanchez-Garcia M."/>
            <person name="Sanchez-Ramirez S."/>
            <person name="Szollosi G.J."/>
            <person name="Szarkandi J.G."/>
            <person name="Papp V."/>
            <person name="Albert L."/>
            <person name="Andreopoulos W."/>
            <person name="Angelini C."/>
            <person name="Antonin V."/>
            <person name="Barry K.W."/>
            <person name="Bougher N.L."/>
            <person name="Buchanan P."/>
            <person name="Buyck B."/>
            <person name="Bense V."/>
            <person name="Catcheside P."/>
            <person name="Chovatia M."/>
            <person name="Cooper J."/>
            <person name="Damon W."/>
            <person name="Desjardin D."/>
            <person name="Finy P."/>
            <person name="Geml J."/>
            <person name="Haridas S."/>
            <person name="Hughes K."/>
            <person name="Justo A."/>
            <person name="Karasinski D."/>
            <person name="Kautmanova I."/>
            <person name="Kiss B."/>
            <person name="Kocsube S."/>
            <person name="Kotiranta H."/>
            <person name="LaButti K.M."/>
            <person name="Lechner B.E."/>
            <person name="Liimatainen K."/>
            <person name="Lipzen A."/>
            <person name="Lukacs Z."/>
            <person name="Mihaltcheva S."/>
            <person name="Morgado L.N."/>
            <person name="Niskanen T."/>
            <person name="Noordeloos M.E."/>
            <person name="Ohm R.A."/>
            <person name="Ortiz-Santana B."/>
            <person name="Ovrebo C."/>
            <person name="Racz N."/>
            <person name="Riley R."/>
            <person name="Savchenko A."/>
            <person name="Shiryaev A."/>
            <person name="Soop K."/>
            <person name="Spirin V."/>
            <person name="Szebenyi C."/>
            <person name="Tomsovsky M."/>
            <person name="Tulloss R.E."/>
            <person name="Uehling J."/>
            <person name="Grigoriev I.V."/>
            <person name="Vagvolgyi C."/>
            <person name="Papp T."/>
            <person name="Martin F.M."/>
            <person name="Miettinen O."/>
            <person name="Hibbett D.S."/>
            <person name="Nagy L.G."/>
        </authorList>
    </citation>
    <scope>NUCLEOTIDE SEQUENCE [LARGE SCALE GENOMIC DNA]</scope>
    <source>
        <strain evidence="2 3">CBS 121175</strain>
    </source>
</reference>
<sequence length="311" mass="35767">MSKAEPSSQQASQQQQQQRPRKPPFADWPTIKILTPPQGRFSPKADEWCMTYCSQSVAGRFHGREPNCRTVCIRKVFPHEVRNIVSFKRHRDVDAEGKASYPLPAEGQPANLPRLLGGKVPEETDDDRSSSSKGPATKTWQEGWYFWTSASAKAATERHYMMTLDLEKQHQFKKNQEQQREVWQDFQNELQKGGNVDREELAQRYGGKYAGSIVPPLVSSKDRAKSLLVHMPPEWPSMWDRINKLLTPSYRALSILRDSFTSGEQKEFALRVWNKARTDEPFVLAHRTLSRAYERWKEKDAADDDSKKGST</sequence>
<dbReference type="EMBL" id="ML210209">
    <property type="protein sequence ID" value="TFK23930.1"/>
    <property type="molecule type" value="Genomic_DNA"/>
</dbReference>
<dbReference type="AlphaFoldDB" id="A0A5C3KUR6"/>
<feature type="compositionally biased region" description="Low complexity" evidence="1">
    <location>
        <begin position="7"/>
        <end position="18"/>
    </location>
</feature>
<evidence type="ECO:0000256" key="1">
    <source>
        <dbReference type="SAM" id="MobiDB-lite"/>
    </source>
</evidence>
<dbReference type="STRING" id="230819.A0A5C3KUR6"/>
<name>A0A5C3KUR6_COPMA</name>
<organism evidence="2 3">
    <name type="scientific">Coprinopsis marcescibilis</name>
    <name type="common">Agaric fungus</name>
    <name type="synonym">Psathyrella marcescibilis</name>
    <dbReference type="NCBI Taxonomy" id="230819"/>
    <lineage>
        <taxon>Eukaryota</taxon>
        <taxon>Fungi</taxon>
        <taxon>Dikarya</taxon>
        <taxon>Basidiomycota</taxon>
        <taxon>Agaricomycotina</taxon>
        <taxon>Agaricomycetes</taxon>
        <taxon>Agaricomycetidae</taxon>
        <taxon>Agaricales</taxon>
        <taxon>Agaricineae</taxon>
        <taxon>Psathyrellaceae</taxon>
        <taxon>Coprinopsis</taxon>
    </lineage>
</organism>
<accession>A0A5C3KUR6</accession>
<dbReference type="OrthoDB" id="3171382at2759"/>
<gene>
    <name evidence="2" type="ORF">FA15DRAFT_670017</name>
</gene>
<evidence type="ECO:0000313" key="2">
    <source>
        <dbReference type="EMBL" id="TFK23930.1"/>
    </source>
</evidence>
<evidence type="ECO:0000313" key="3">
    <source>
        <dbReference type="Proteomes" id="UP000307440"/>
    </source>
</evidence>
<dbReference type="Proteomes" id="UP000307440">
    <property type="component" value="Unassembled WGS sequence"/>
</dbReference>